<comment type="caution">
    <text evidence="2">The sequence shown here is derived from an EMBL/GenBank/DDBJ whole genome shotgun (WGS) entry which is preliminary data.</text>
</comment>
<proteinExistence type="predicted"/>
<feature type="signal peptide" evidence="1">
    <location>
        <begin position="1"/>
        <end position="28"/>
    </location>
</feature>
<keyword evidence="3" id="KW-1185">Reference proteome</keyword>
<accession>A0A9X1FSV7</accession>
<dbReference type="Proteomes" id="UP001138661">
    <property type="component" value="Unassembled WGS sequence"/>
</dbReference>
<protein>
    <submittedName>
        <fullName evidence="2">Uncharacterized protein</fullName>
    </submittedName>
</protein>
<dbReference type="RefSeq" id="WP_219499413.1">
    <property type="nucleotide sequence ID" value="NZ_JAHXDN010000001.1"/>
</dbReference>
<evidence type="ECO:0000313" key="3">
    <source>
        <dbReference type="Proteomes" id="UP001138661"/>
    </source>
</evidence>
<name>A0A9X1FSV7_9RHOB</name>
<keyword evidence="1" id="KW-0732">Signal</keyword>
<evidence type="ECO:0000256" key="1">
    <source>
        <dbReference type="SAM" id="SignalP"/>
    </source>
</evidence>
<dbReference type="EMBL" id="JAHXDN010000001">
    <property type="protein sequence ID" value="MBW4707017.1"/>
    <property type="molecule type" value="Genomic_DNA"/>
</dbReference>
<feature type="chain" id="PRO_5040826303" evidence="1">
    <location>
        <begin position="29"/>
        <end position="679"/>
    </location>
</feature>
<reference evidence="2" key="1">
    <citation type="submission" date="2021-07" db="EMBL/GenBank/DDBJ databases">
        <title>Roseobacter insulae sp. nov., isolated from a tidal flat.</title>
        <authorList>
            <person name="Park S."/>
            <person name="Yoon J.-H."/>
        </authorList>
    </citation>
    <scope>NUCLEOTIDE SEQUENCE</scope>
    <source>
        <strain evidence="2">YSTF-M11</strain>
    </source>
</reference>
<sequence length="679" mass="72809">MNIFSRRFAPPILLCLSLSFTNVTQAHAQGAGCEGLLLSTSEDFTMQQAEGPDGNPIVSDGDLLAFNGSTTTICRRNRELLQRFDIPEVDFGLDAVAALDREREILAFSTELDDPNDQFKAGDLIFTTGLVIPNSALTQRFDLRHDIGLDAVSLLGRPEGWREFIEKLGGVSRRELEQQPQIILELLSAFELDILFSTEGTAPSVKSPRFIDGDLLSVSTGAIFRSNQTLLPSLPAGIPSKGVDFGLDAYTFGVDPQTGGPSELMSTEIDMRADGIYTDGDALQPGPTLRFRNEVLLKSLLPASFDLGLDALHQTAGEIACGAPSITRISNIDITNIAGGLAHTSGLSDRPFGGSLRIQGAMPTWLECPILPQYEFRVELDDGAGFPALGDPNTLAVPTNWRRQLDGNPSAIIDCVPSVSNPRQLYQPDSNGWFNLADYRRFDECGEDASLAVWNSSALATGVEAGDPPVTVRFRLVMREVGSAVPFSVSAPKTVRIDNNNYALPASKDMPLTGDVSMTLGVASGSDAVVSDCDVTAGSSDVILDLLGRARDQHFWRYTLRWTGGNVVGWQTIAPTDRDGGGVVQPLDAVFDNNGSDRAEISLGGTVPGNATNVLLSEFNITQAHIAATGGQPPIECGYAVEVTAWDRTVVGSFNAPNNTFGSSTRRVAYPLAFCFQPG</sequence>
<dbReference type="AlphaFoldDB" id="A0A9X1FSV7"/>
<gene>
    <name evidence="2" type="ORF">KX928_04365</name>
</gene>
<evidence type="ECO:0000313" key="2">
    <source>
        <dbReference type="EMBL" id="MBW4707017.1"/>
    </source>
</evidence>
<organism evidence="2 3">
    <name type="scientific">Roseobacter insulae</name>
    <dbReference type="NCBI Taxonomy" id="2859783"/>
    <lineage>
        <taxon>Bacteria</taxon>
        <taxon>Pseudomonadati</taxon>
        <taxon>Pseudomonadota</taxon>
        <taxon>Alphaproteobacteria</taxon>
        <taxon>Rhodobacterales</taxon>
        <taxon>Roseobacteraceae</taxon>
        <taxon>Roseobacter</taxon>
    </lineage>
</organism>